<evidence type="ECO:0000313" key="1">
    <source>
        <dbReference type="EMBL" id="SHG84263.1"/>
    </source>
</evidence>
<gene>
    <name evidence="1" type="ORF">SAMN05443551_0761</name>
</gene>
<keyword evidence="2" id="KW-1185">Reference proteome</keyword>
<protein>
    <submittedName>
        <fullName evidence="1">Uncharacterized protein</fullName>
    </submittedName>
</protein>
<organism evidence="1 2">
    <name type="scientific">Marivita hallyeonensis</name>
    <dbReference type="NCBI Taxonomy" id="996342"/>
    <lineage>
        <taxon>Bacteria</taxon>
        <taxon>Pseudomonadati</taxon>
        <taxon>Pseudomonadota</taxon>
        <taxon>Alphaproteobacteria</taxon>
        <taxon>Rhodobacterales</taxon>
        <taxon>Roseobacteraceae</taxon>
        <taxon>Marivita</taxon>
    </lineage>
</organism>
<accession>A0A1M5N5J3</accession>
<dbReference type="EMBL" id="FQXC01000001">
    <property type="protein sequence ID" value="SHG84263.1"/>
    <property type="molecule type" value="Genomic_DNA"/>
</dbReference>
<reference evidence="1 2" key="1">
    <citation type="submission" date="2016-11" db="EMBL/GenBank/DDBJ databases">
        <authorList>
            <person name="Jaros S."/>
            <person name="Januszkiewicz K."/>
            <person name="Wedrychowicz H."/>
        </authorList>
    </citation>
    <scope>NUCLEOTIDE SEQUENCE [LARGE SCALE GENOMIC DNA]</scope>
    <source>
        <strain evidence="1 2">DSM 29431</strain>
    </source>
</reference>
<dbReference type="Proteomes" id="UP000184221">
    <property type="component" value="Unassembled WGS sequence"/>
</dbReference>
<proteinExistence type="predicted"/>
<name>A0A1M5N5J3_9RHOB</name>
<sequence>MQPHVHVHRPAVFGNVCQACGLSLTEEDTASAEFCSRQTCVTQRRVKEAGEAARRVEQRFETYIKISETRTRGVIEQAKREAGHSEDTPVASAIAPYIGLPCDYLPPERKAEFQNHVRSVISDSFAETHADEGPPAPPEKDPDYAERLADEEPELRVLDAACIACQGDCCLHGRNTQAFLEKETIDYVRWQNPEMNAEDIFDLYMSHLPERSIVNSCVYHGNAGCTLMRSVRANICNSYQCRFRSNLIKEYAENPGNGTVVAGIAQDHVSAPEAGAPYLRVVSMSEAGEVRVHTHLELPELPTPNNM</sequence>
<dbReference type="AlphaFoldDB" id="A0A1M5N5J3"/>
<evidence type="ECO:0000313" key="2">
    <source>
        <dbReference type="Proteomes" id="UP000184221"/>
    </source>
</evidence>